<dbReference type="Proteomes" id="UP000241769">
    <property type="component" value="Unassembled WGS sequence"/>
</dbReference>
<evidence type="ECO:0000313" key="2">
    <source>
        <dbReference type="Proteomes" id="UP000241769"/>
    </source>
</evidence>
<dbReference type="InParanoid" id="A0A2P6N878"/>
<protein>
    <submittedName>
        <fullName evidence="1">Uncharacterized protein</fullName>
    </submittedName>
</protein>
<keyword evidence="2" id="KW-1185">Reference proteome</keyword>
<comment type="caution">
    <text evidence="1">The sequence shown here is derived from an EMBL/GenBank/DDBJ whole genome shotgun (WGS) entry which is preliminary data.</text>
</comment>
<accession>A0A2P6N878</accession>
<reference evidence="1 2" key="1">
    <citation type="journal article" date="2018" name="Genome Biol. Evol.">
        <title>Multiple Roots of Fruiting Body Formation in Amoebozoa.</title>
        <authorList>
            <person name="Hillmann F."/>
            <person name="Forbes G."/>
            <person name="Novohradska S."/>
            <person name="Ferling I."/>
            <person name="Riege K."/>
            <person name="Groth M."/>
            <person name="Westermann M."/>
            <person name="Marz M."/>
            <person name="Spaller T."/>
            <person name="Winckler T."/>
            <person name="Schaap P."/>
            <person name="Glockner G."/>
        </authorList>
    </citation>
    <scope>NUCLEOTIDE SEQUENCE [LARGE SCALE GENOMIC DNA]</scope>
    <source>
        <strain evidence="1 2">Jena</strain>
    </source>
</reference>
<evidence type="ECO:0000313" key="1">
    <source>
        <dbReference type="EMBL" id="PRP80150.1"/>
    </source>
</evidence>
<sequence length="87" mass="9439">MSLCASVPVDEAGPTLEIGSSQRIPQAKSDFAELQAFVTPPPRILNDIPLESAYFAEQGGLSFGSTYTKKIAYIGTYHTLRRVPGHQ</sequence>
<dbReference type="EMBL" id="MDYQ01000160">
    <property type="protein sequence ID" value="PRP80150.1"/>
    <property type="molecule type" value="Genomic_DNA"/>
</dbReference>
<proteinExistence type="predicted"/>
<name>A0A2P6N878_9EUKA</name>
<dbReference type="AlphaFoldDB" id="A0A2P6N878"/>
<organism evidence="1 2">
    <name type="scientific">Planoprotostelium fungivorum</name>
    <dbReference type="NCBI Taxonomy" id="1890364"/>
    <lineage>
        <taxon>Eukaryota</taxon>
        <taxon>Amoebozoa</taxon>
        <taxon>Evosea</taxon>
        <taxon>Variosea</taxon>
        <taxon>Cavosteliida</taxon>
        <taxon>Cavosteliaceae</taxon>
        <taxon>Planoprotostelium</taxon>
    </lineage>
</organism>
<gene>
    <name evidence="1" type="ORF">PROFUN_12233</name>
</gene>